<feature type="region of interest" description="Disordered" evidence="6">
    <location>
        <begin position="95"/>
        <end position="134"/>
    </location>
</feature>
<dbReference type="InterPro" id="IPR006170">
    <property type="entry name" value="PBP/GOBP"/>
</dbReference>
<dbReference type="GO" id="GO:0016192">
    <property type="term" value="P:vesicle-mediated transport"/>
    <property type="evidence" value="ECO:0007669"/>
    <property type="project" value="InterPro"/>
</dbReference>
<evidence type="ECO:0000259" key="8">
    <source>
        <dbReference type="Pfam" id="PF01602"/>
    </source>
</evidence>
<keyword evidence="3" id="KW-0813">Transport</keyword>
<dbReference type="Pfam" id="PF01395">
    <property type="entry name" value="PBP_GOBP"/>
    <property type="match status" value="1"/>
</dbReference>
<evidence type="ECO:0000256" key="5">
    <source>
        <dbReference type="ARBA" id="ARBA00023136"/>
    </source>
</evidence>
<keyword evidence="4" id="KW-0653">Protein transport</keyword>
<keyword evidence="5" id="KW-0472">Membrane</keyword>
<dbReference type="GO" id="GO:0005549">
    <property type="term" value="F:odorant binding"/>
    <property type="evidence" value="ECO:0007669"/>
    <property type="project" value="InterPro"/>
</dbReference>
<evidence type="ECO:0000256" key="6">
    <source>
        <dbReference type="SAM" id="MobiDB-lite"/>
    </source>
</evidence>
<comment type="subcellular location">
    <subcellularLocation>
        <location evidence="1">Endomembrane system</location>
    </subcellularLocation>
</comment>
<dbReference type="InterPro" id="IPR026739">
    <property type="entry name" value="AP_beta"/>
</dbReference>
<dbReference type="PANTHER" id="PTHR11134">
    <property type="entry name" value="ADAPTOR COMPLEX SUBUNIT BETA FAMILY MEMBER"/>
    <property type="match status" value="1"/>
</dbReference>
<dbReference type="InterPro" id="IPR011989">
    <property type="entry name" value="ARM-like"/>
</dbReference>
<dbReference type="GO" id="GO:0012505">
    <property type="term" value="C:endomembrane system"/>
    <property type="evidence" value="ECO:0007669"/>
    <property type="project" value="UniProtKB-SubCell"/>
</dbReference>
<dbReference type="InParanoid" id="A0A6L2PN73"/>
<name>A0A6L2PN73_COPFO</name>
<keyword evidence="7" id="KW-0732">Signal</keyword>
<dbReference type="InterPro" id="IPR002553">
    <property type="entry name" value="Clathrin/coatomer_adapt-like_N"/>
</dbReference>
<dbReference type="CDD" id="cd23992">
    <property type="entry name" value="PBP_GOBP"/>
    <property type="match status" value="1"/>
</dbReference>
<feature type="chain" id="PRO_5026670570" description="Clathrin/coatomer adaptor adaptin-like N-terminal domain-containing protein" evidence="7">
    <location>
        <begin position="22"/>
        <end position="733"/>
    </location>
</feature>
<keyword evidence="10" id="KW-1185">Reference proteome</keyword>
<dbReference type="Gene3D" id="1.10.238.20">
    <property type="entry name" value="Pheromone/general odorant binding protein domain"/>
    <property type="match status" value="1"/>
</dbReference>
<dbReference type="OrthoDB" id="10254310at2759"/>
<dbReference type="Gene3D" id="1.25.10.10">
    <property type="entry name" value="Leucine-rich Repeat Variant"/>
    <property type="match status" value="1"/>
</dbReference>
<evidence type="ECO:0000256" key="1">
    <source>
        <dbReference type="ARBA" id="ARBA00004308"/>
    </source>
</evidence>
<dbReference type="SUPFAM" id="SSF48371">
    <property type="entry name" value="ARM repeat"/>
    <property type="match status" value="1"/>
</dbReference>
<dbReference type="AlphaFoldDB" id="A0A6L2PN73"/>
<evidence type="ECO:0000313" key="10">
    <source>
        <dbReference type="Proteomes" id="UP000502823"/>
    </source>
</evidence>
<dbReference type="Proteomes" id="UP000502823">
    <property type="component" value="Unassembled WGS sequence"/>
</dbReference>
<dbReference type="EMBL" id="BLKM01000378">
    <property type="protein sequence ID" value="GFG32592.1"/>
    <property type="molecule type" value="Genomic_DNA"/>
</dbReference>
<proteinExistence type="inferred from homology"/>
<evidence type="ECO:0000256" key="7">
    <source>
        <dbReference type="SAM" id="SignalP"/>
    </source>
</evidence>
<dbReference type="Pfam" id="PF01602">
    <property type="entry name" value="Adaptin_N"/>
    <property type="match status" value="1"/>
</dbReference>
<dbReference type="GO" id="GO:0030117">
    <property type="term" value="C:membrane coat"/>
    <property type="evidence" value="ECO:0007669"/>
    <property type="project" value="InterPro"/>
</dbReference>
<accession>A0A6L2PN73</accession>
<evidence type="ECO:0000313" key="9">
    <source>
        <dbReference type="EMBL" id="GFG32592.1"/>
    </source>
</evidence>
<sequence>MVALPLCVVFAAAALLIPASCVPVWANCQTGTNSFQQILDVRSCCTLEPTRAAFFLPDQYFEKYVGLKCRSEDEKNNDEFVQIANVCLSNASNLDNPSMNNNRDYNTGRNNGNRYNSNRNSYDGNTDSRYEGTYNRNYGNYNRYSGDNGNSYGLWRKQQNSGGYGFSAEYSDYQQNPYYNPRSGLRPSGNQDKNNQRKNSNGSNSNKKNNNTNSAFELQDSSPIEQLDACIIHCIFEGMHMLDASALPDKSLVTKAMTERIRDPKVKDFIEESIEDCFELLERDNKRNNCEYSKNLALCLEETGRRLVEAVSTPGDIRCLIGPVVKLLPSYNINVKRTAYSVLPRLYECIRDPDPVVVTNSLLTLDTILASEGGVVVSRNMASYLLRRLEDFPDPHLATVLEVIGKYKPWEEEELFQELSILDPYLVHSSSAAVTVNCIKLFLKLTEENHPQLKSDIVQRVTPVLKHFLSYGSPRDSTNHVLDFLVLFKQDSDWLLQFSDSPDLFYAQKYDTDLPLALKRLHLLPYICTESNFKEILRTLEEEYCRIPKTCTDAIACVCLISTRMPRIAGSECLNVLITLMDSSDHLVCDSVLNTLQDLNLAGLKHDEIRTLIRKVLVKIDLSVKEVPYILPILLGEFGELIEDQSPYVLESLANKFELYDDCMQSLTLTAALKMFVKMPPKCQHILGEIMEKCIHDVMRKDSAKVLGLQQKALKYYRLLKADVQLVRKVLTV</sequence>
<organism evidence="9 10">
    <name type="scientific">Coptotermes formosanus</name>
    <name type="common">Formosan subterranean termite</name>
    <dbReference type="NCBI Taxonomy" id="36987"/>
    <lineage>
        <taxon>Eukaryota</taxon>
        <taxon>Metazoa</taxon>
        <taxon>Ecdysozoa</taxon>
        <taxon>Arthropoda</taxon>
        <taxon>Hexapoda</taxon>
        <taxon>Insecta</taxon>
        <taxon>Pterygota</taxon>
        <taxon>Neoptera</taxon>
        <taxon>Polyneoptera</taxon>
        <taxon>Dictyoptera</taxon>
        <taxon>Blattodea</taxon>
        <taxon>Blattoidea</taxon>
        <taxon>Termitoidae</taxon>
        <taxon>Rhinotermitidae</taxon>
        <taxon>Coptotermes</taxon>
    </lineage>
</organism>
<dbReference type="InterPro" id="IPR016024">
    <property type="entry name" value="ARM-type_fold"/>
</dbReference>
<feature type="compositionally biased region" description="Low complexity" evidence="6">
    <location>
        <begin position="100"/>
        <end position="134"/>
    </location>
</feature>
<feature type="compositionally biased region" description="Low complexity" evidence="6">
    <location>
        <begin position="197"/>
        <end position="214"/>
    </location>
</feature>
<dbReference type="InterPro" id="IPR036728">
    <property type="entry name" value="PBP_GOBP_sf"/>
</dbReference>
<evidence type="ECO:0000256" key="2">
    <source>
        <dbReference type="ARBA" id="ARBA00006613"/>
    </source>
</evidence>
<feature type="domain" description="Clathrin/coatomer adaptor adaptin-like N-terminal" evidence="8">
    <location>
        <begin position="326"/>
        <end position="721"/>
    </location>
</feature>
<comment type="caution">
    <text evidence="9">The sequence shown here is derived from an EMBL/GenBank/DDBJ whole genome shotgun (WGS) entry which is preliminary data.</text>
</comment>
<protein>
    <recommendedName>
        <fullName evidence="8">Clathrin/coatomer adaptor adaptin-like N-terminal domain-containing protein</fullName>
    </recommendedName>
</protein>
<evidence type="ECO:0000256" key="4">
    <source>
        <dbReference type="ARBA" id="ARBA00022927"/>
    </source>
</evidence>
<feature type="signal peptide" evidence="7">
    <location>
        <begin position="1"/>
        <end position="21"/>
    </location>
</feature>
<gene>
    <name evidence="9" type="ORF">Cfor_04718</name>
</gene>
<feature type="region of interest" description="Disordered" evidence="6">
    <location>
        <begin position="166"/>
        <end position="219"/>
    </location>
</feature>
<evidence type="ECO:0000256" key="3">
    <source>
        <dbReference type="ARBA" id="ARBA00022448"/>
    </source>
</evidence>
<comment type="similarity">
    <text evidence="2">Belongs to the adaptor complexes large subunit family.</text>
</comment>
<dbReference type="GO" id="GO:0006886">
    <property type="term" value="P:intracellular protein transport"/>
    <property type="evidence" value="ECO:0007669"/>
    <property type="project" value="InterPro"/>
</dbReference>
<reference evidence="10" key="1">
    <citation type="submission" date="2020-01" db="EMBL/GenBank/DDBJ databases">
        <title>Draft genome sequence of the Termite Coptotermes fromosanus.</title>
        <authorList>
            <person name="Itakura S."/>
            <person name="Yosikawa Y."/>
            <person name="Umezawa K."/>
        </authorList>
    </citation>
    <scope>NUCLEOTIDE SEQUENCE [LARGE SCALE GENOMIC DNA]</scope>
</reference>